<name>R9PG49_AGAAL</name>
<accession>R9PG49</accession>
<gene>
    <name evidence="1" type="ORF">AALB_0409</name>
</gene>
<dbReference type="STRING" id="1331007.AALB_0409"/>
<reference evidence="1" key="1">
    <citation type="journal article" date="2013" name="Genome Announc.">
        <title>Draft Genome Sequence of Agarivorans albus Strain MKT 106T, an Agarolytic Marine Bacterium.</title>
        <authorList>
            <person name="Yasuike M."/>
            <person name="Nakamura Y."/>
            <person name="Kai W."/>
            <person name="Fujiwara A."/>
            <person name="Fukui Y."/>
            <person name="Satomi M."/>
            <person name="Sano M."/>
        </authorList>
    </citation>
    <scope>NUCLEOTIDE SEQUENCE [LARGE SCALE GENOMIC DNA]</scope>
</reference>
<dbReference type="AlphaFoldDB" id="R9PG49"/>
<protein>
    <submittedName>
        <fullName evidence="1">Uncharacterized protein</fullName>
    </submittedName>
</protein>
<evidence type="ECO:0000313" key="2">
    <source>
        <dbReference type="Proteomes" id="UP000014461"/>
    </source>
</evidence>
<proteinExistence type="predicted"/>
<organism evidence="1 2">
    <name type="scientific">Agarivorans albus MKT 106</name>
    <dbReference type="NCBI Taxonomy" id="1331007"/>
    <lineage>
        <taxon>Bacteria</taxon>
        <taxon>Pseudomonadati</taxon>
        <taxon>Pseudomonadota</taxon>
        <taxon>Gammaproteobacteria</taxon>
        <taxon>Alteromonadales</taxon>
        <taxon>Alteromonadaceae</taxon>
        <taxon>Agarivorans</taxon>
    </lineage>
</organism>
<comment type="caution">
    <text evidence="1">The sequence shown here is derived from an EMBL/GenBank/DDBJ whole genome shotgun (WGS) entry which is preliminary data.</text>
</comment>
<dbReference type="Proteomes" id="UP000014461">
    <property type="component" value="Unassembled WGS sequence"/>
</dbReference>
<evidence type="ECO:0000313" key="1">
    <source>
        <dbReference type="EMBL" id="GAD00329.1"/>
    </source>
</evidence>
<keyword evidence="2" id="KW-1185">Reference proteome</keyword>
<dbReference type="EMBL" id="BARX01000002">
    <property type="protein sequence ID" value="GAD00329.1"/>
    <property type="molecule type" value="Genomic_DNA"/>
</dbReference>
<sequence>MKCILMLTCSAMTEDLPHTPMKTAGRFYRLCALAAIDLP</sequence>